<reference evidence="2 3" key="1">
    <citation type="submission" date="2020-05" db="EMBL/GenBank/DDBJ databases">
        <title>Draft genome sequence of Desulfovibrio sp. strain HN2T.</title>
        <authorList>
            <person name="Ueno A."/>
            <person name="Tamazawa S."/>
            <person name="Tamamura S."/>
            <person name="Murakami T."/>
            <person name="Kiyama T."/>
            <person name="Inomata H."/>
            <person name="Amano Y."/>
            <person name="Miyakawa K."/>
            <person name="Tamaki H."/>
            <person name="Naganuma T."/>
            <person name="Kaneko K."/>
        </authorList>
    </citation>
    <scope>NUCLEOTIDE SEQUENCE [LARGE SCALE GENOMIC DNA]</scope>
    <source>
        <strain evidence="2 3">HN2</strain>
    </source>
</reference>
<keyword evidence="1" id="KW-0472">Membrane</keyword>
<dbReference type="Pfam" id="PF09527">
    <property type="entry name" value="ATPase_gene1"/>
    <property type="match status" value="1"/>
</dbReference>
<name>A0A7J0BE24_9BACT</name>
<dbReference type="InterPro" id="IPR032820">
    <property type="entry name" value="ATPase_put"/>
</dbReference>
<comment type="caution">
    <text evidence="2">The sequence shown here is derived from an EMBL/GenBank/DDBJ whole genome shotgun (WGS) entry which is preliminary data.</text>
</comment>
<evidence type="ECO:0000313" key="2">
    <source>
        <dbReference type="EMBL" id="GFM31937.1"/>
    </source>
</evidence>
<dbReference type="EMBL" id="BLVO01000004">
    <property type="protein sequence ID" value="GFM31937.1"/>
    <property type="molecule type" value="Genomic_DNA"/>
</dbReference>
<evidence type="ECO:0008006" key="4">
    <source>
        <dbReference type="Google" id="ProtNLM"/>
    </source>
</evidence>
<sequence length="106" mass="11780">MVNAGMSGVLNGVLRMIIKKDKEINSKKYVDLMGTVGTMGTHMVTHPAVGAGAGYFLDDWLGTKPWLFIICLLLGIVAGFRAVYVDTRKIMRNQDKQDAERYGRED</sequence>
<dbReference type="Proteomes" id="UP000503840">
    <property type="component" value="Unassembled WGS sequence"/>
</dbReference>
<feature type="transmembrane region" description="Helical" evidence="1">
    <location>
        <begin position="66"/>
        <end position="84"/>
    </location>
</feature>
<keyword evidence="3" id="KW-1185">Reference proteome</keyword>
<accession>A0A7J0BE24</accession>
<proteinExistence type="predicted"/>
<keyword evidence="1" id="KW-0812">Transmembrane</keyword>
<organism evidence="2 3">
    <name type="scientific">Desulfovibrio subterraneus</name>
    <dbReference type="NCBI Taxonomy" id="2718620"/>
    <lineage>
        <taxon>Bacteria</taxon>
        <taxon>Pseudomonadati</taxon>
        <taxon>Thermodesulfobacteriota</taxon>
        <taxon>Desulfovibrionia</taxon>
        <taxon>Desulfovibrionales</taxon>
        <taxon>Desulfovibrionaceae</taxon>
        <taxon>Desulfovibrio</taxon>
    </lineage>
</organism>
<evidence type="ECO:0000256" key="1">
    <source>
        <dbReference type="SAM" id="Phobius"/>
    </source>
</evidence>
<evidence type="ECO:0000313" key="3">
    <source>
        <dbReference type="Proteomes" id="UP000503840"/>
    </source>
</evidence>
<protein>
    <recommendedName>
        <fullName evidence="4">ATP synthase protein I</fullName>
    </recommendedName>
</protein>
<keyword evidence="1" id="KW-1133">Transmembrane helix</keyword>
<gene>
    <name evidence="2" type="ORF">DSM101010T_03020</name>
</gene>
<dbReference type="AlphaFoldDB" id="A0A7J0BE24"/>